<evidence type="ECO:0000256" key="6">
    <source>
        <dbReference type="HAMAP-Rule" id="MF_00265"/>
    </source>
</evidence>
<dbReference type="Pfam" id="PF01850">
    <property type="entry name" value="PIN"/>
    <property type="match status" value="1"/>
</dbReference>
<dbReference type="EMBL" id="JH603169">
    <property type="protein sequence ID" value="EIC21943.1"/>
    <property type="molecule type" value="Genomic_DNA"/>
</dbReference>
<reference evidence="8 9" key="2">
    <citation type="submission" date="2011-11" db="EMBL/GenBank/DDBJ databases">
        <authorList>
            <consortium name="US DOE Joint Genome Institute"/>
            <person name="Lucas S."/>
            <person name="Han J."/>
            <person name="Lapidus A."/>
            <person name="Cheng J.-F."/>
            <person name="Goodwin L."/>
            <person name="Pitluck S."/>
            <person name="Peters L."/>
            <person name="Ovchinnikova G."/>
            <person name="Zhang X."/>
            <person name="Detter J.C."/>
            <person name="Han C."/>
            <person name="Tapia R."/>
            <person name="Land M."/>
            <person name="Hauser L."/>
            <person name="Kyrpides N."/>
            <person name="Ivanova N."/>
            <person name="Pagani I."/>
            <person name="Vogl K."/>
            <person name="Liu Z."/>
            <person name="Overmann J."/>
            <person name="Frigaard N.-U."/>
            <person name="Bryant D."/>
            <person name="Woyke T."/>
        </authorList>
    </citation>
    <scope>NUCLEOTIDE SEQUENCE [LARGE SCALE GENOMIC DNA]</scope>
    <source>
        <strain evidence="8 9">970</strain>
    </source>
</reference>
<feature type="binding site" evidence="6">
    <location>
        <position position="95"/>
    </location>
    <ligand>
        <name>Mg(2+)</name>
        <dbReference type="ChEBI" id="CHEBI:18420"/>
    </ligand>
</feature>
<comment type="cofactor">
    <cofactor evidence="6">
        <name>Mg(2+)</name>
        <dbReference type="ChEBI" id="CHEBI:18420"/>
    </cofactor>
</comment>
<accession>H8YZ16</accession>
<evidence type="ECO:0000256" key="4">
    <source>
        <dbReference type="ARBA" id="ARBA00022801"/>
    </source>
</evidence>
<dbReference type="OrthoDB" id="4377304at2"/>
<keyword evidence="9" id="KW-1185">Reference proteome</keyword>
<comment type="similarity">
    <text evidence="6">Belongs to the PINc/VapC protein family.</text>
</comment>
<dbReference type="SUPFAM" id="SSF88723">
    <property type="entry name" value="PIN domain-like"/>
    <property type="match status" value="1"/>
</dbReference>
<reference evidence="9" key="1">
    <citation type="submission" date="2011-06" db="EMBL/GenBank/DDBJ databases">
        <authorList>
            <consortium name="US DOE Joint Genome Institute (JGI-PGF)"/>
            <person name="Lucas S."/>
            <person name="Han J."/>
            <person name="Lapidus A."/>
            <person name="Cheng J.-F."/>
            <person name="Goodwin L."/>
            <person name="Pitluck S."/>
            <person name="Peters L."/>
            <person name="Land M.L."/>
            <person name="Hauser L."/>
            <person name="Vogl K."/>
            <person name="Liu Z."/>
            <person name="Overmann J."/>
            <person name="Frigaard N.-U."/>
            <person name="Bryant D.A."/>
            <person name="Woyke T.J."/>
        </authorList>
    </citation>
    <scope>NUCLEOTIDE SEQUENCE [LARGE SCALE GENOMIC DNA]</scope>
    <source>
        <strain evidence="9">970</strain>
    </source>
</reference>
<dbReference type="PANTHER" id="PTHR35901">
    <property type="entry name" value="RIBONUCLEASE VAPC3"/>
    <property type="match status" value="1"/>
</dbReference>
<dbReference type="GO" id="GO:0004540">
    <property type="term" value="F:RNA nuclease activity"/>
    <property type="evidence" value="ECO:0007669"/>
    <property type="project" value="InterPro"/>
</dbReference>
<dbReference type="InterPro" id="IPR044153">
    <property type="entry name" value="PIN_Pae0151-like"/>
</dbReference>
<dbReference type="Proteomes" id="UP000002964">
    <property type="component" value="Unassembled WGS sequence"/>
</dbReference>
<dbReference type="HAMAP" id="MF_00265">
    <property type="entry name" value="VapC_Nob1"/>
    <property type="match status" value="1"/>
</dbReference>
<keyword evidence="4 6" id="KW-0378">Hydrolase</keyword>
<dbReference type="HOGENOM" id="CLU_121774_0_0_6"/>
<dbReference type="GO" id="GO:0000287">
    <property type="term" value="F:magnesium ion binding"/>
    <property type="evidence" value="ECO:0007669"/>
    <property type="project" value="UniProtKB-UniRule"/>
</dbReference>
<dbReference type="PANTHER" id="PTHR35901:SF1">
    <property type="entry name" value="EXONUCLEASE VAPC9"/>
    <property type="match status" value="1"/>
</dbReference>
<dbReference type="EC" id="3.1.-.-" evidence="6"/>
<gene>
    <name evidence="6" type="primary">vapC</name>
    <name evidence="8" type="ORF">Thi970DRAFT_02179</name>
</gene>
<dbReference type="Gene3D" id="3.40.50.1010">
    <property type="entry name" value="5'-nuclease"/>
    <property type="match status" value="1"/>
</dbReference>
<evidence type="ECO:0000256" key="3">
    <source>
        <dbReference type="ARBA" id="ARBA00022723"/>
    </source>
</evidence>
<dbReference type="STRING" id="631362.Thi970DRAFT_02179"/>
<evidence type="ECO:0000259" key="7">
    <source>
        <dbReference type="Pfam" id="PF01850"/>
    </source>
</evidence>
<dbReference type="AlphaFoldDB" id="H8YZ16"/>
<evidence type="ECO:0000256" key="5">
    <source>
        <dbReference type="ARBA" id="ARBA00022842"/>
    </source>
</evidence>
<keyword evidence="1 6" id="KW-1277">Toxin-antitoxin system</keyword>
<keyword evidence="5 6" id="KW-0460">Magnesium</keyword>
<dbReference type="GO" id="GO:0090729">
    <property type="term" value="F:toxin activity"/>
    <property type="evidence" value="ECO:0007669"/>
    <property type="project" value="UniProtKB-KW"/>
</dbReference>
<dbReference type="RefSeq" id="WP_009148527.1">
    <property type="nucleotide sequence ID" value="NZ_CP121471.1"/>
</dbReference>
<dbReference type="InterPro" id="IPR022907">
    <property type="entry name" value="VapC_family"/>
</dbReference>
<keyword evidence="6" id="KW-0800">Toxin</keyword>
<keyword evidence="3 6" id="KW-0479">Metal-binding</keyword>
<proteinExistence type="inferred from homology"/>
<dbReference type="eggNOG" id="COG4113">
    <property type="taxonomic scope" value="Bacteria"/>
</dbReference>
<dbReference type="InterPro" id="IPR051619">
    <property type="entry name" value="TypeII_TA_RNase_PINc/VapC"/>
</dbReference>
<dbReference type="InterPro" id="IPR002716">
    <property type="entry name" value="PIN_dom"/>
</dbReference>
<evidence type="ECO:0000256" key="1">
    <source>
        <dbReference type="ARBA" id="ARBA00022649"/>
    </source>
</evidence>
<feature type="domain" description="PIN" evidence="7">
    <location>
        <begin position="2"/>
        <end position="117"/>
    </location>
</feature>
<evidence type="ECO:0000313" key="9">
    <source>
        <dbReference type="Proteomes" id="UP000002964"/>
    </source>
</evidence>
<dbReference type="GO" id="GO:0016787">
    <property type="term" value="F:hydrolase activity"/>
    <property type="evidence" value="ECO:0007669"/>
    <property type="project" value="UniProtKB-KW"/>
</dbReference>
<organism evidence="8 9">
    <name type="scientific">Thiorhodovibrio frisius</name>
    <dbReference type="NCBI Taxonomy" id="631362"/>
    <lineage>
        <taxon>Bacteria</taxon>
        <taxon>Pseudomonadati</taxon>
        <taxon>Pseudomonadota</taxon>
        <taxon>Gammaproteobacteria</taxon>
        <taxon>Chromatiales</taxon>
        <taxon>Chromatiaceae</taxon>
        <taxon>Thiorhodovibrio</taxon>
    </lineage>
</organism>
<evidence type="ECO:0000256" key="2">
    <source>
        <dbReference type="ARBA" id="ARBA00022722"/>
    </source>
</evidence>
<name>H8YZ16_9GAMM</name>
<keyword evidence="2 6" id="KW-0540">Nuclease</keyword>
<comment type="function">
    <text evidence="6">Toxic component of a toxin-antitoxin (TA) system. An RNase.</text>
</comment>
<evidence type="ECO:0000313" key="8">
    <source>
        <dbReference type="EMBL" id="EIC21943.1"/>
    </source>
</evidence>
<protein>
    <recommendedName>
        <fullName evidence="6">Ribonuclease VapC</fullName>
        <shortName evidence="6">RNase VapC</shortName>
        <ecNumber evidence="6">3.1.-.-</ecNumber>
    </recommendedName>
    <alternativeName>
        <fullName evidence="6">Toxin VapC</fullName>
    </alternativeName>
</protein>
<dbReference type="CDD" id="cd09873">
    <property type="entry name" value="PIN_Pae0151-like"/>
    <property type="match status" value="1"/>
</dbReference>
<sequence>MIVVDASAVIDVLLQTPDSLALTNRLLDAGALNCAPQLIDIEIVSVMRRLVHRREIPEARASAALADFEQLPLERYPHQLLLPRIWAYRRLTAYDAAYLALADALDCRVITRDKHFAASAPERIELI</sequence>
<feature type="binding site" evidence="6">
    <location>
        <position position="5"/>
    </location>
    <ligand>
        <name>Mg(2+)</name>
        <dbReference type="ChEBI" id="CHEBI:18420"/>
    </ligand>
</feature>
<dbReference type="InterPro" id="IPR029060">
    <property type="entry name" value="PIN-like_dom_sf"/>
</dbReference>